<dbReference type="AlphaFoldDB" id="A0A0F9KNL8"/>
<proteinExistence type="predicted"/>
<gene>
    <name evidence="1" type="ORF">LCGC14_1680970</name>
</gene>
<evidence type="ECO:0000313" key="1">
    <source>
        <dbReference type="EMBL" id="KKM16920.1"/>
    </source>
</evidence>
<dbReference type="EMBL" id="LAZR01014566">
    <property type="protein sequence ID" value="KKM16920.1"/>
    <property type="molecule type" value="Genomic_DNA"/>
</dbReference>
<comment type="caution">
    <text evidence="1">The sequence shown here is derived from an EMBL/GenBank/DDBJ whole genome shotgun (WGS) entry which is preliminary data.</text>
</comment>
<organism evidence="1">
    <name type="scientific">marine sediment metagenome</name>
    <dbReference type="NCBI Taxonomy" id="412755"/>
    <lineage>
        <taxon>unclassified sequences</taxon>
        <taxon>metagenomes</taxon>
        <taxon>ecological metagenomes</taxon>
    </lineage>
</organism>
<protein>
    <submittedName>
        <fullName evidence="1">Uncharacterized protein</fullName>
    </submittedName>
</protein>
<sequence>MKSPNPDKDEPGETTCQNCNKMNAAKVTGTERHQVDPKGKQYNPFNLQHLQFAPKNMPLAYNQKRVLESQIKKKRKDKDKERARDTFMSEEIKQCPDVFEIEKRKKKRFVDNNDEVMKSCLDLAIDG</sequence>
<reference evidence="1" key="1">
    <citation type="journal article" date="2015" name="Nature">
        <title>Complex archaea that bridge the gap between prokaryotes and eukaryotes.</title>
        <authorList>
            <person name="Spang A."/>
            <person name="Saw J.H."/>
            <person name="Jorgensen S.L."/>
            <person name="Zaremba-Niedzwiedzka K."/>
            <person name="Martijn J."/>
            <person name="Lind A.E."/>
            <person name="van Eijk R."/>
            <person name="Schleper C."/>
            <person name="Guy L."/>
            <person name="Ettema T.J."/>
        </authorList>
    </citation>
    <scope>NUCLEOTIDE SEQUENCE</scope>
</reference>
<name>A0A0F9KNL8_9ZZZZ</name>
<accession>A0A0F9KNL8</accession>